<feature type="domain" description="Zinc finger CGNR" evidence="1">
    <location>
        <begin position="154"/>
        <end position="196"/>
    </location>
</feature>
<dbReference type="SUPFAM" id="SSF160904">
    <property type="entry name" value="Jann2411-like"/>
    <property type="match status" value="1"/>
</dbReference>
<reference evidence="2 3" key="1">
    <citation type="submission" date="2017-12" db="EMBL/GenBank/DDBJ databases">
        <title>The whole genome sequence of the Acidipropionibacterium virtanenii sp. nov. type strain JS278.</title>
        <authorList>
            <person name="Laine P."/>
            <person name="Deptula P."/>
            <person name="Varmanen P."/>
            <person name="Auvinen P."/>
        </authorList>
    </citation>
    <scope>NUCLEOTIDE SEQUENCE [LARGE SCALE GENOMIC DNA]</scope>
    <source>
        <strain evidence="2 3">JS278</strain>
    </source>
</reference>
<evidence type="ECO:0000313" key="2">
    <source>
        <dbReference type="EMBL" id="AXE37817.1"/>
    </source>
</evidence>
<sequence length="209" mass="23328">MSTDVTTEVGGRFGFIAGDRALDFVNTVDWRLDEEKRTDLFQSYGDLVIWAELAGVVGAAEAEEIRQEAVTDPRAADAALGEAVALREAVYETVLGARSRISAINDAYKAAQRCGELRLEKNRWVWRDVCVDLNTIRCRLARQVVPLLTSDTGRIGQCGDAACGWVFLDTSPRHNRHWCSQAMCGERNRARRHYQKARRETGSASHQVS</sequence>
<dbReference type="Pfam" id="PF11706">
    <property type="entry name" value="zf-CGNR"/>
    <property type="match status" value="1"/>
</dbReference>
<gene>
    <name evidence="2" type="ORF">JS278_00626</name>
</gene>
<evidence type="ECO:0000259" key="1">
    <source>
        <dbReference type="Pfam" id="PF11706"/>
    </source>
</evidence>
<dbReference type="RefSeq" id="WP_114043926.1">
    <property type="nucleotide sequence ID" value="NZ_CP025198.1"/>
</dbReference>
<organism evidence="2 3">
    <name type="scientific">Acidipropionibacterium virtanenii</name>
    <dbReference type="NCBI Taxonomy" id="2057246"/>
    <lineage>
        <taxon>Bacteria</taxon>
        <taxon>Bacillati</taxon>
        <taxon>Actinomycetota</taxon>
        <taxon>Actinomycetes</taxon>
        <taxon>Propionibacteriales</taxon>
        <taxon>Propionibacteriaceae</taxon>
        <taxon>Acidipropionibacterium</taxon>
    </lineage>
</organism>
<dbReference type="AlphaFoldDB" id="A0A344URB9"/>
<dbReference type="Proteomes" id="UP000251995">
    <property type="component" value="Chromosome"/>
</dbReference>
<dbReference type="EMBL" id="CP025198">
    <property type="protein sequence ID" value="AXE37817.1"/>
    <property type="molecule type" value="Genomic_DNA"/>
</dbReference>
<dbReference type="Pfam" id="PF07336">
    <property type="entry name" value="ABATE"/>
    <property type="match status" value="1"/>
</dbReference>
<dbReference type="InterPro" id="IPR010852">
    <property type="entry name" value="ABATE"/>
</dbReference>
<dbReference type="KEGG" id="acij:JS278_00626"/>
<evidence type="ECO:0000313" key="3">
    <source>
        <dbReference type="Proteomes" id="UP000251995"/>
    </source>
</evidence>
<dbReference type="PANTHER" id="PTHR35525:SF3">
    <property type="entry name" value="BLL6575 PROTEIN"/>
    <property type="match status" value="1"/>
</dbReference>
<name>A0A344URB9_9ACTN</name>
<proteinExistence type="predicted"/>
<dbReference type="OrthoDB" id="123307at2"/>
<dbReference type="InterPro" id="IPR021005">
    <property type="entry name" value="Znf_CGNR"/>
</dbReference>
<dbReference type="PANTHER" id="PTHR35525">
    <property type="entry name" value="BLL6575 PROTEIN"/>
    <property type="match status" value="1"/>
</dbReference>
<accession>A0A344URB9</accession>
<dbReference type="InterPro" id="IPR023286">
    <property type="entry name" value="ABATE_dom_sf"/>
</dbReference>
<dbReference type="Gene3D" id="1.10.3300.10">
    <property type="entry name" value="Jann2411-like domain"/>
    <property type="match status" value="1"/>
</dbReference>
<keyword evidence="3" id="KW-1185">Reference proteome</keyword>
<protein>
    <recommendedName>
        <fullName evidence="1">Zinc finger CGNR domain-containing protein</fullName>
    </recommendedName>
</protein>